<feature type="transmembrane region" description="Helical" evidence="1">
    <location>
        <begin position="53"/>
        <end position="69"/>
    </location>
</feature>
<keyword evidence="1" id="KW-1133">Transmembrane helix</keyword>
<feature type="transmembrane region" description="Helical" evidence="1">
    <location>
        <begin position="96"/>
        <end position="118"/>
    </location>
</feature>
<gene>
    <name evidence="2" type="ORF">CSSPTR1EN2_LOCUS17142</name>
</gene>
<evidence type="ECO:0000313" key="3">
    <source>
        <dbReference type="Proteomes" id="UP001497512"/>
    </source>
</evidence>
<organism evidence="2 3">
    <name type="scientific">Sphagnum troendelagicum</name>
    <dbReference type="NCBI Taxonomy" id="128251"/>
    <lineage>
        <taxon>Eukaryota</taxon>
        <taxon>Viridiplantae</taxon>
        <taxon>Streptophyta</taxon>
        <taxon>Embryophyta</taxon>
        <taxon>Bryophyta</taxon>
        <taxon>Sphagnophytina</taxon>
        <taxon>Sphagnopsida</taxon>
        <taxon>Sphagnales</taxon>
        <taxon>Sphagnaceae</taxon>
        <taxon>Sphagnum</taxon>
    </lineage>
</organism>
<protein>
    <submittedName>
        <fullName evidence="2">Uncharacterized protein</fullName>
    </submittedName>
</protein>
<keyword evidence="1" id="KW-0472">Membrane</keyword>
<dbReference type="Proteomes" id="UP001497512">
    <property type="component" value="Chromosome 4"/>
</dbReference>
<proteinExistence type="predicted"/>
<name>A0ABP0UMM3_9BRYO</name>
<keyword evidence="1" id="KW-0812">Transmembrane</keyword>
<dbReference type="EMBL" id="OZ019896">
    <property type="protein sequence ID" value="CAK9224059.1"/>
    <property type="molecule type" value="Genomic_DNA"/>
</dbReference>
<keyword evidence="3" id="KW-1185">Reference proteome</keyword>
<sequence>MFWELDGTFPSLTVASLLFIRGRGRTEALCCCLSALLCFVVRFLCFVTTTPTLTNKCLLFLFLFIRCTWRRDNCKSVREFEHSESKKEHFKKNFPFVLHAFFYFWCFILVATQTVVMMHQHSASIIQ</sequence>
<accession>A0ABP0UMM3</accession>
<evidence type="ECO:0000313" key="2">
    <source>
        <dbReference type="EMBL" id="CAK9224059.1"/>
    </source>
</evidence>
<evidence type="ECO:0000256" key="1">
    <source>
        <dbReference type="SAM" id="Phobius"/>
    </source>
</evidence>
<reference evidence="2" key="1">
    <citation type="submission" date="2024-02" db="EMBL/GenBank/DDBJ databases">
        <authorList>
            <consortium name="ELIXIR-Norway"/>
            <consortium name="Elixir Norway"/>
        </authorList>
    </citation>
    <scope>NUCLEOTIDE SEQUENCE</scope>
</reference>